<dbReference type="eggNOG" id="ENOG5030N6A">
    <property type="taxonomic scope" value="Bacteria"/>
</dbReference>
<protein>
    <submittedName>
        <fullName evidence="1">Death-on-curing family protein</fullName>
    </submittedName>
</protein>
<dbReference type="PaxDb" id="722438-MPNE_0403"/>
<dbReference type="STRING" id="722438.F539_01945"/>
<accession>A0A0H3DL54</accession>
<dbReference type="GeneID" id="66608996"/>
<name>A0A0H3DL54_MYCPB</name>
<sequence>MREINVYYLSNDSKSDKDDIDYLIEELLVEGSRFKNSLVTFLEKEKDCQSCICLFKSKLSSSFEIRVKFNELNLDASDEKTKEFLRYIVSKSINNAKFLSSEDFDDKKEDEILSIIENTFNSYCYKSDLLSPSLYCKEGRLNIIDLINDIFCKVLTFHKLSNGNKRLATALLVNFLYTFGYYFKWTIPLKKEEYFKYAHMIKNFVVSFEEHKRENRDEFLAKQTKKFIMDNILLALNFWETKLN</sequence>
<reference evidence="1 2" key="1">
    <citation type="journal article" date="2010" name="Appl. Environ. Microbiol.">
        <title>Targeted chromosomal knockouts in Mycoplasma pneumoniae.</title>
        <authorList>
            <person name="Krishnakumar R."/>
            <person name="Assad-Garcia N."/>
            <person name="Benders G.A."/>
            <person name="Phan Q."/>
            <person name="Montague M.G."/>
            <person name="Glass J.I."/>
        </authorList>
    </citation>
    <scope>NUCLEOTIDE SEQUENCE [LARGE SCALE GENOMIC DNA]</scope>
    <source>
        <strain evidence="2">ATCC 15531 / DSM 22911 / NBRC 14401 / NCTC 10119 / FH</strain>
    </source>
</reference>
<dbReference type="HOGENOM" id="CLU_1137068_0_0_14"/>
<gene>
    <name evidence="1" type="ordered locus">MPNE_0403</name>
</gene>
<dbReference type="Proteomes" id="UP000007756">
    <property type="component" value="Chromosome"/>
</dbReference>
<organism evidence="1 2">
    <name type="scientific">Mycoplasmoides pneumoniae (strain ATCC 15531 / DSM 23978 / CIP 103766 / NBRC 14401 / NCTC 10119 / FH)</name>
    <name type="common">Mycoplasma pneumoniae</name>
    <dbReference type="NCBI Taxonomy" id="722438"/>
    <lineage>
        <taxon>Bacteria</taxon>
        <taxon>Bacillati</taxon>
        <taxon>Mycoplasmatota</taxon>
        <taxon>Mycoplasmoidales</taxon>
        <taxon>Mycoplasmoidaceae</taxon>
        <taxon>Mycoplasmoides</taxon>
    </lineage>
</organism>
<dbReference type="EMBL" id="CP002077">
    <property type="protein sequence ID" value="ADK87115.1"/>
    <property type="molecule type" value="Genomic_DNA"/>
</dbReference>
<dbReference type="RefSeq" id="WP_014574954.1">
    <property type="nucleotide sequence ID" value="NZ_CP010546.1"/>
</dbReference>
<dbReference type="AlphaFoldDB" id="A0A0H3DL54"/>
<dbReference type="PATRIC" id="fig|722438.3.peg.388"/>
<evidence type="ECO:0000313" key="1">
    <source>
        <dbReference type="EMBL" id="ADK87115.1"/>
    </source>
</evidence>
<proteinExistence type="predicted"/>
<evidence type="ECO:0000313" key="2">
    <source>
        <dbReference type="Proteomes" id="UP000007756"/>
    </source>
</evidence>
<dbReference type="KEGG" id="mpj:MPNE_0403"/>